<organism evidence="3 4">
    <name type="scientific">Ancylostoma caninum</name>
    <name type="common">Dog hookworm</name>
    <dbReference type="NCBI Taxonomy" id="29170"/>
    <lineage>
        <taxon>Eukaryota</taxon>
        <taxon>Metazoa</taxon>
        <taxon>Ecdysozoa</taxon>
        <taxon>Nematoda</taxon>
        <taxon>Chromadorea</taxon>
        <taxon>Rhabditida</taxon>
        <taxon>Rhabditina</taxon>
        <taxon>Rhabditomorpha</taxon>
        <taxon>Strongyloidea</taxon>
        <taxon>Ancylostomatidae</taxon>
        <taxon>Ancylostomatinae</taxon>
        <taxon>Ancylostoma</taxon>
    </lineage>
</organism>
<sequence length="215" mass="23793">MWKHEYLMELRNRHQLFGSKHKGTNREPHIGDVVILDEDNFTSRGQWPLAVIIDIVRSRDGSTRSVILRTSAGREIQRPLNRIIPLEIQAVGNASNNDVASPKSGVPARVKKVLKKKTVPDEPELRKQPPRAAKKPMNYKDTDQTSSHITKKNVTNTSSSAVTMIMLTIALLCVNTTAAQTIVCSDKGVLLNRSTPGKSEICVNYKECTAVPADA</sequence>
<keyword evidence="4" id="KW-1185">Reference proteome</keyword>
<dbReference type="STRING" id="29170.A0A368EZB8"/>
<comment type="caution">
    <text evidence="3">The sequence shown here is derived from an EMBL/GenBank/DDBJ whole genome shotgun (WGS) entry which is preliminary data.</text>
</comment>
<gene>
    <name evidence="3" type="ORF">ANCCAN_29135</name>
</gene>
<dbReference type="InterPro" id="IPR040676">
    <property type="entry name" value="DUF5641"/>
</dbReference>
<evidence type="ECO:0000313" key="4">
    <source>
        <dbReference type="Proteomes" id="UP000252519"/>
    </source>
</evidence>
<dbReference type="Pfam" id="PF18701">
    <property type="entry name" value="DUF5641"/>
    <property type="match status" value="1"/>
</dbReference>
<feature type="compositionally biased region" description="Polar residues" evidence="1">
    <location>
        <begin position="144"/>
        <end position="153"/>
    </location>
</feature>
<evidence type="ECO:0000256" key="1">
    <source>
        <dbReference type="SAM" id="MobiDB-lite"/>
    </source>
</evidence>
<protein>
    <recommendedName>
        <fullName evidence="2">DUF5641 domain-containing protein</fullName>
    </recommendedName>
</protein>
<feature type="compositionally biased region" description="Basic and acidic residues" evidence="1">
    <location>
        <begin position="118"/>
        <end position="127"/>
    </location>
</feature>
<proteinExistence type="predicted"/>
<feature type="region of interest" description="Disordered" evidence="1">
    <location>
        <begin position="116"/>
        <end position="153"/>
    </location>
</feature>
<dbReference type="Proteomes" id="UP000252519">
    <property type="component" value="Unassembled WGS sequence"/>
</dbReference>
<reference evidence="3 4" key="1">
    <citation type="submission" date="2014-10" db="EMBL/GenBank/DDBJ databases">
        <title>Draft genome of the hookworm Ancylostoma caninum.</title>
        <authorList>
            <person name="Mitreva M."/>
        </authorList>
    </citation>
    <scope>NUCLEOTIDE SEQUENCE [LARGE SCALE GENOMIC DNA]</scope>
    <source>
        <strain evidence="3 4">Baltimore</strain>
    </source>
</reference>
<evidence type="ECO:0000259" key="2">
    <source>
        <dbReference type="Pfam" id="PF18701"/>
    </source>
</evidence>
<accession>A0A368EZB8</accession>
<dbReference type="OrthoDB" id="5868911at2759"/>
<dbReference type="EMBL" id="JOJR01013767">
    <property type="protein sequence ID" value="RCN25154.1"/>
    <property type="molecule type" value="Genomic_DNA"/>
</dbReference>
<feature type="non-terminal residue" evidence="3">
    <location>
        <position position="215"/>
    </location>
</feature>
<dbReference type="AlphaFoldDB" id="A0A368EZB8"/>
<evidence type="ECO:0000313" key="3">
    <source>
        <dbReference type="EMBL" id="RCN25154.1"/>
    </source>
</evidence>
<name>A0A368EZB8_ANCCA</name>
<feature type="domain" description="DUF5641" evidence="2">
    <location>
        <begin position="2"/>
        <end position="86"/>
    </location>
</feature>